<reference evidence="3 4" key="1">
    <citation type="submission" date="2022-06" db="EMBL/GenBank/DDBJ databases">
        <title>Mesorhizobium sp. strain RP14 Genome sequencing and assembly.</title>
        <authorList>
            <person name="Kim I."/>
        </authorList>
    </citation>
    <scope>NUCLEOTIDE SEQUENCE [LARGE SCALE GENOMIC DNA]</scope>
    <source>
        <strain evidence="4">RP14(2022)</strain>
    </source>
</reference>
<dbReference type="SUPFAM" id="SSF50249">
    <property type="entry name" value="Nucleic acid-binding proteins"/>
    <property type="match status" value="1"/>
</dbReference>
<accession>A0ABT1C3F1</accession>
<dbReference type="Pfam" id="PF01796">
    <property type="entry name" value="OB_ChsH2_C"/>
    <property type="match status" value="1"/>
</dbReference>
<dbReference type="PANTHER" id="PTHR34075:SF5">
    <property type="entry name" value="BLR3430 PROTEIN"/>
    <property type="match status" value="1"/>
</dbReference>
<dbReference type="InterPro" id="IPR022002">
    <property type="entry name" value="ChsH2_Znr"/>
</dbReference>
<evidence type="ECO:0000259" key="1">
    <source>
        <dbReference type="Pfam" id="PF01796"/>
    </source>
</evidence>
<evidence type="ECO:0000259" key="2">
    <source>
        <dbReference type="Pfam" id="PF12172"/>
    </source>
</evidence>
<protein>
    <submittedName>
        <fullName evidence="3">Zn-ribbon domain-containing OB-fold protein</fullName>
    </submittedName>
</protein>
<feature type="domain" description="ChsH2 C-terminal OB-fold" evidence="1">
    <location>
        <begin position="50"/>
        <end position="106"/>
    </location>
</feature>
<comment type="caution">
    <text evidence="3">The sequence shown here is derived from an EMBL/GenBank/DDBJ whole genome shotgun (WGS) entry which is preliminary data.</text>
</comment>
<evidence type="ECO:0000313" key="3">
    <source>
        <dbReference type="EMBL" id="MCO6049345.1"/>
    </source>
</evidence>
<dbReference type="InterPro" id="IPR052513">
    <property type="entry name" value="Thioester_dehydratase-like"/>
</dbReference>
<dbReference type="InterPro" id="IPR002878">
    <property type="entry name" value="ChsH2_C"/>
</dbReference>
<gene>
    <name evidence="3" type="ORF">NGM99_06025</name>
</gene>
<dbReference type="PANTHER" id="PTHR34075">
    <property type="entry name" value="BLR3430 PROTEIN"/>
    <property type="match status" value="1"/>
</dbReference>
<proteinExistence type="predicted"/>
<keyword evidence="4" id="KW-1185">Reference proteome</keyword>
<dbReference type="EMBL" id="JAMXQS010000003">
    <property type="protein sequence ID" value="MCO6049345.1"/>
    <property type="molecule type" value="Genomic_DNA"/>
</dbReference>
<feature type="domain" description="ChsH2 rubredoxin-like zinc ribbon" evidence="2">
    <location>
        <begin position="19"/>
        <end position="45"/>
    </location>
</feature>
<dbReference type="Proteomes" id="UP001205906">
    <property type="component" value="Unassembled WGS sequence"/>
</dbReference>
<name>A0ABT1C3F1_9HYPH</name>
<dbReference type="Pfam" id="PF12172">
    <property type="entry name" value="zf-ChsH2"/>
    <property type="match status" value="1"/>
</dbReference>
<evidence type="ECO:0000313" key="4">
    <source>
        <dbReference type="Proteomes" id="UP001205906"/>
    </source>
</evidence>
<organism evidence="3 4">
    <name type="scientific">Mesorhizobium liriopis</name>
    <dbReference type="NCBI Taxonomy" id="2953882"/>
    <lineage>
        <taxon>Bacteria</taxon>
        <taxon>Pseudomonadati</taxon>
        <taxon>Pseudomonadota</taxon>
        <taxon>Alphaproteobacteria</taxon>
        <taxon>Hyphomicrobiales</taxon>
        <taxon>Phyllobacteriaceae</taxon>
        <taxon>Mesorhizobium</taxon>
    </lineage>
</organism>
<sequence>MQTSQLKASSIDAEPATTLSGCECLECGRRFVPKRTFCTECGSDNRMKDVRVAGPGKLYSYSVVHIAPKGFKVPYAVGYVDLPGDVRVLGQIMGWEATELQSGMAMDIGHAAIATEADGSVRESFVFLPAANATGKEN</sequence>
<dbReference type="RefSeq" id="WP_252817093.1">
    <property type="nucleotide sequence ID" value="NZ_JAMXQS010000003.1"/>
</dbReference>
<dbReference type="InterPro" id="IPR012340">
    <property type="entry name" value="NA-bd_OB-fold"/>
</dbReference>